<dbReference type="AlphaFoldDB" id="A0AA36HSV7"/>
<keyword evidence="3" id="KW-1185">Reference proteome</keyword>
<evidence type="ECO:0000256" key="1">
    <source>
        <dbReference type="SAM" id="MobiDB-lite"/>
    </source>
</evidence>
<evidence type="ECO:0000313" key="2">
    <source>
        <dbReference type="EMBL" id="CAJ1374696.1"/>
    </source>
</evidence>
<feature type="region of interest" description="Disordered" evidence="1">
    <location>
        <begin position="229"/>
        <end position="251"/>
    </location>
</feature>
<dbReference type="Proteomes" id="UP001178507">
    <property type="component" value="Unassembled WGS sequence"/>
</dbReference>
<evidence type="ECO:0000313" key="3">
    <source>
        <dbReference type="Proteomes" id="UP001178507"/>
    </source>
</evidence>
<protein>
    <submittedName>
        <fullName evidence="2">Uncharacterized protein</fullName>
    </submittedName>
</protein>
<comment type="caution">
    <text evidence="2">The sequence shown here is derived from an EMBL/GenBank/DDBJ whole genome shotgun (WGS) entry which is preliminary data.</text>
</comment>
<feature type="compositionally biased region" description="Acidic residues" evidence="1">
    <location>
        <begin position="271"/>
        <end position="284"/>
    </location>
</feature>
<proteinExistence type="predicted"/>
<sequence>MPGGPSDSAHEAVRAAEAYFEECGIRRLFTDLLVQLGQDRPKDVLGAIRAYLDGLARGWDKEKASGKEAEEEEEHDADASLLEVDPLRLLAEYHFPGKGPHVDLSARTAWAGGFNRSLLESWVPQPSPCCGCASAAGAFNALWRIKRDASDACTIREVAEIMAAQVEQQQLQKQRRLERLLGVAAGALEPFLAALDARLAEQGLSWTGLKAKAVTKQIAMANARELLRSRTRSGPREALDAPEEEAGGAGAELPPVDVFEALREVLCQERQEEEEEEAPEEELENVAATSVGSTKWGKEVSELLVKRKGVLRLRAERPNTSEVGSGGLRTALLQLAQAREEQLKVSCLMARKGSMAQTAAPLTKADGAEAVHAQWAALKAAFGLPGGVLLFHLTNHYALVFAWREWLEDEADPAGSAGSAALRRQILTARRGQRPSAWMDFEEVREILLGWKGYALLHVKRA</sequence>
<name>A0AA36HSV7_9DINO</name>
<accession>A0AA36HSV7</accession>
<gene>
    <name evidence="2" type="ORF">EVOR1521_LOCUS4182</name>
</gene>
<reference evidence="2" key="1">
    <citation type="submission" date="2023-08" db="EMBL/GenBank/DDBJ databases">
        <authorList>
            <person name="Chen Y."/>
            <person name="Shah S."/>
            <person name="Dougan E. K."/>
            <person name="Thang M."/>
            <person name="Chan C."/>
        </authorList>
    </citation>
    <scope>NUCLEOTIDE SEQUENCE</scope>
</reference>
<feature type="region of interest" description="Disordered" evidence="1">
    <location>
        <begin position="269"/>
        <end position="290"/>
    </location>
</feature>
<organism evidence="2 3">
    <name type="scientific">Effrenium voratum</name>
    <dbReference type="NCBI Taxonomy" id="2562239"/>
    <lineage>
        <taxon>Eukaryota</taxon>
        <taxon>Sar</taxon>
        <taxon>Alveolata</taxon>
        <taxon>Dinophyceae</taxon>
        <taxon>Suessiales</taxon>
        <taxon>Symbiodiniaceae</taxon>
        <taxon>Effrenium</taxon>
    </lineage>
</organism>
<dbReference type="EMBL" id="CAUJNA010000270">
    <property type="protein sequence ID" value="CAJ1374696.1"/>
    <property type="molecule type" value="Genomic_DNA"/>
</dbReference>